<reference evidence="2 3" key="1">
    <citation type="submission" date="2019-03" db="EMBL/GenBank/DDBJ databases">
        <title>Genomic Encyclopedia of Archaeal and Bacterial Type Strains, Phase II (KMG-II): from individual species to whole genera.</title>
        <authorList>
            <person name="Goeker M."/>
        </authorList>
    </citation>
    <scope>NUCLEOTIDE SEQUENCE [LARGE SCALE GENOMIC DNA]</scope>
    <source>
        <strain evidence="2 3">RL-C</strain>
    </source>
</reference>
<comment type="similarity">
    <text evidence="1">Belongs to the UPF0246 family.</text>
</comment>
<dbReference type="InterPro" id="IPR005583">
    <property type="entry name" value="YaaA"/>
</dbReference>
<evidence type="ECO:0000313" key="2">
    <source>
        <dbReference type="EMBL" id="TCN66758.1"/>
    </source>
</evidence>
<evidence type="ECO:0000313" key="3">
    <source>
        <dbReference type="Proteomes" id="UP000294830"/>
    </source>
</evidence>
<dbReference type="GO" id="GO:0005829">
    <property type="term" value="C:cytosol"/>
    <property type="evidence" value="ECO:0007669"/>
    <property type="project" value="TreeGrafter"/>
</dbReference>
<gene>
    <name evidence="2" type="ORF">CLV25_10897</name>
</gene>
<organism evidence="2 3">
    <name type="scientific">Acetobacteroides hydrogenigenes</name>
    <dbReference type="NCBI Taxonomy" id="979970"/>
    <lineage>
        <taxon>Bacteria</taxon>
        <taxon>Pseudomonadati</taxon>
        <taxon>Bacteroidota</taxon>
        <taxon>Bacteroidia</taxon>
        <taxon>Bacteroidales</taxon>
        <taxon>Rikenellaceae</taxon>
        <taxon>Acetobacteroides</taxon>
    </lineage>
</organism>
<dbReference type="AlphaFoldDB" id="A0A4R2ED39"/>
<name>A0A4R2ED39_9BACT</name>
<dbReference type="HAMAP" id="MF_00652">
    <property type="entry name" value="UPF0246"/>
    <property type="match status" value="1"/>
</dbReference>
<proteinExistence type="inferred from homology"/>
<accession>A0A4R2ED39</accession>
<dbReference type="Pfam" id="PF03883">
    <property type="entry name" value="H2O2_YaaD"/>
    <property type="match status" value="1"/>
</dbReference>
<dbReference type="Proteomes" id="UP000294830">
    <property type="component" value="Unassembled WGS sequence"/>
</dbReference>
<dbReference type="GO" id="GO:0033194">
    <property type="term" value="P:response to hydroperoxide"/>
    <property type="evidence" value="ECO:0007669"/>
    <property type="project" value="TreeGrafter"/>
</dbReference>
<protein>
    <recommendedName>
        <fullName evidence="1">UPF0246 protein CLV25_10897</fullName>
    </recommendedName>
</protein>
<dbReference type="PANTHER" id="PTHR30283">
    <property type="entry name" value="PEROXIDE STRESS RESPONSE PROTEIN YAAA"/>
    <property type="match status" value="1"/>
</dbReference>
<dbReference type="EMBL" id="SLWB01000008">
    <property type="protein sequence ID" value="TCN66758.1"/>
    <property type="molecule type" value="Genomic_DNA"/>
</dbReference>
<dbReference type="PANTHER" id="PTHR30283:SF4">
    <property type="entry name" value="PEROXIDE STRESS RESISTANCE PROTEIN YAAA"/>
    <property type="match status" value="1"/>
</dbReference>
<dbReference type="NCBIfam" id="NF002542">
    <property type="entry name" value="PRK02101.1-3"/>
    <property type="match status" value="1"/>
</dbReference>
<dbReference type="OrthoDB" id="9777133at2"/>
<keyword evidence="3" id="KW-1185">Reference proteome</keyword>
<sequence>MKIIISPAKSLDYRKPVPVADFTMPRFLDRSERLVEALRQLHPAEIGSLMSISSKLAELNFERFQQWHQPFTLDNARQAVYAFDGDVYDGLDVRSLNDAQVGYLGQHLRILSGLYGVLRPLDIIQPYRLEMGSKLSVDGAKNLYQFWGLQITDSLNDELAAEADATLVNLASEEYFKSIIPASLNARIVTPVFMEYKGDKPRVVALMAKRARGMMVRFMAEQAIGDVEDLKTFDYGRYAFSPDLSEGDRWVFVR</sequence>
<evidence type="ECO:0000256" key="1">
    <source>
        <dbReference type="HAMAP-Rule" id="MF_00652"/>
    </source>
</evidence>
<dbReference type="RefSeq" id="WP_131839446.1">
    <property type="nucleotide sequence ID" value="NZ_SLWB01000008.1"/>
</dbReference>
<comment type="caution">
    <text evidence="2">The sequence shown here is derived from an EMBL/GenBank/DDBJ whole genome shotgun (WGS) entry which is preliminary data.</text>
</comment>